<feature type="domain" description="Metallo-beta-lactamase" evidence="6">
    <location>
        <begin position="61"/>
        <end position="265"/>
    </location>
</feature>
<name>A0A396RQ22_9SPHN</name>
<dbReference type="PANTHER" id="PTHR42978">
    <property type="entry name" value="QUORUM-QUENCHING LACTONASE YTNP-RELATED-RELATED"/>
    <property type="match status" value="1"/>
</dbReference>
<keyword evidence="5" id="KW-0732">Signal</keyword>
<dbReference type="Proteomes" id="UP000266693">
    <property type="component" value="Unassembled WGS sequence"/>
</dbReference>
<dbReference type="InterPro" id="IPR036866">
    <property type="entry name" value="RibonucZ/Hydroxyglut_hydro"/>
</dbReference>
<feature type="chain" id="PRO_5017397122" evidence="5">
    <location>
        <begin position="22"/>
        <end position="281"/>
    </location>
</feature>
<dbReference type="SUPFAM" id="SSF56281">
    <property type="entry name" value="Metallo-hydrolase/oxidoreductase"/>
    <property type="match status" value="1"/>
</dbReference>
<keyword evidence="2" id="KW-0479">Metal-binding</keyword>
<dbReference type="GO" id="GO:0016787">
    <property type="term" value="F:hydrolase activity"/>
    <property type="evidence" value="ECO:0007669"/>
    <property type="project" value="UniProtKB-KW"/>
</dbReference>
<evidence type="ECO:0000256" key="1">
    <source>
        <dbReference type="ARBA" id="ARBA00007749"/>
    </source>
</evidence>
<sequence length="281" mass="30146">MRRALFVLVAGTIVSGVAAFAASEPAARVTLTRLDCGTVAANDLNQFSDTDAYVGKSKNLASSCYLIRHGDDLMIWDTGLPAAIKGKPIDPKLPMDATVTTTLVEQLAQLNIKPEQIGRVGISHFHFDHIGQASSFPGATLLIGAADWNELSAKTPDKRLNPDAVRHWISGGGKVEPVQGDRDVFGDGSVRMIDLPGHTPGHHGLMVKLKNKGDVLLTGDQAHFTENYESEGVPSFNTDRADTLASFKRFKDMAKNANATVIIQHEPADIAKLPAFPQAAD</sequence>
<evidence type="ECO:0000313" key="8">
    <source>
        <dbReference type="Proteomes" id="UP000266693"/>
    </source>
</evidence>
<comment type="caution">
    <text evidence="7">The sequence shown here is derived from an EMBL/GenBank/DDBJ whole genome shotgun (WGS) entry which is preliminary data.</text>
</comment>
<gene>
    <name evidence="7" type="ORF">D1610_10560</name>
</gene>
<accession>A0A396RQ22</accession>
<dbReference type="Pfam" id="PF00753">
    <property type="entry name" value="Lactamase_B"/>
    <property type="match status" value="1"/>
</dbReference>
<comment type="similarity">
    <text evidence="1">Belongs to the metallo-beta-lactamase superfamily.</text>
</comment>
<dbReference type="OrthoDB" id="9773738at2"/>
<evidence type="ECO:0000259" key="6">
    <source>
        <dbReference type="SMART" id="SM00849"/>
    </source>
</evidence>
<dbReference type="CDD" id="cd07729">
    <property type="entry name" value="AHL_lactonase_MBL-fold"/>
    <property type="match status" value="1"/>
</dbReference>
<dbReference type="GO" id="GO:0046872">
    <property type="term" value="F:metal ion binding"/>
    <property type="evidence" value="ECO:0007669"/>
    <property type="project" value="UniProtKB-KW"/>
</dbReference>
<dbReference type="EMBL" id="QWLV01000004">
    <property type="protein sequence ID" value="RHW17402.1"/>
    <property type="molecule type" value="Genomic_DNA"/>
</dbReference>
<evidence type="ECO:0000256" key="2">
    <source>
        <dbReference type="ARBA" id="ARBA00022723"/>
    </source>
</evidence>
<dbReference type="AlphaFoldDB" id="A0A396RQ22"/>
<dbReference type="InterPro" id="IPR001279">
    <property type="entry name" value="Metallo-B-lactamas"/>
</dbReference>
<dbReference type="SMART" id="SM00849">
    <property type="entry name" value="Lactamase_B"/>
    <property type="match status" value="1"/>
</dbReference>
<keyword evidence="8" id="KW-1185">Reference proteome</keyword>
<evidence type="ECO:0000256" key="5">
    <source>
        <dbReference type="SAM" id="SignalP"/>
    </source>
</evidence>
<proteinExistence type="inferred from homology"/>
<evidence type="ECO:0000313" key="7">
    <source>
        <dbReference type="EMBL" id="RHW17402.1"/>
    </source>
</evidence>
<dbReference type="InterPro" id="IPR051013">
    <property type="entry name" value="MBL_superfamily_lactonases"/>
</dbReference>
<protein>
    <submittedName>
        <fullName evidence="7">N-acyl homoserine lactonase family protein</fullName>
    </submittedName>
</protein>
<reference evidence="7 8" key="1">
    <citation type="submission" date="2018-08" db="EMBL/GenBank/DDBJ databases">
        <title>The multiple taxonomic identification of Sphingomonas gilva.</title>
        <authorList>
            <person name="Zhu D."/>
            <person name="Zheng S."/>
        </authorList>
    </citation>
    <scope>NUCLEOTIDE SEQUENCE [LARGE SCALE GENOMIC DNA]</scope>
    <source>
        <strain evidence="7 8">ZDH117</strain>
    </source>
</reference>
<keyword evidence="4" id="KW-0862">Zinc</keyword>
<evidence type="ECO:0000256" key="4">
    <source>
        <dbReference type="ARBA" id="ARBA00022833"/>
    </source>
</evidence>
<organism evidence="7 8">
    <name type="scientific">Sphingomonas gilva</name>
    <dbReference type="NCBI Taxonomy" id="2305907"/>
    <lineage>
        <taxon>Bacteria</taxon>
        <taxon>Pseudomonadati</taxon>
        <taxon>Pseudomonadota</taxon>
        <taxon>Alphaproteobacteria</taxon>
        <taxon>Sphingomonadales</taxon>
        <taxon>Sphingomonadaceae</taxon>
        <taxon>Sphingomonas</taxon>
    </lineage>
</organism>
<feature type="signal peptide" evidence="5">
    <location>
        <begin position="1"/>
        <end position="21"/>
    </location>
</feature>
<keyword evidence="3" id="KW-0378">Hydrolase</keyword>
<dbReference type="RefSeq" id="WP_118864149.1">
    <property type="nucleotide sequence ID" value="NZ_QWLV01000004.1"/>
</dbReference>
<evidence type="ECO:0000256" key="3">
    <source>
        <dbReference type="ARBA" id="ARBA00022801"/>
    </source>
</evidence>
<dbReference type="Gene3D" id="3.60.15.10">
    <property type="entry name" value="Ribonuclease Z/Hydroxyacylglutathione hydrolase-like"/>
    <property type="match status" value="1"/>
</dbReference>
<dbReference type="PANTHER" id="PTHR42978:SF3">
    <property type="entry name" value="BLR3078 PROTEIN"/>
    <property type="match status" value="1"/>
</dbReference>